<evidence type="ECO:0000256" key="10">
    <source>
        <dbReference type="ARBA" id="ARBA00022777"/>
    </source>
</evidence>
<evidence type="ECO:0000256" key="22">
    <source>
        <dbReference type="PROSITE-ProRule" id="PRU10141"/>
    </source>
</evidence>
<evidence type="ECO:0000256" key="23">
    <source>
        <dbReference type="RuleBase" id="RU000304"/>
    </source>
</evidence>
<dbReference type="GO" id="GO:0006915">
    <property type="term" value="P:apoptotic process"/>
    <property type="evidence" value="ECO:0007669"/>
    <property type="project" value="UniProtKB-KW"/>
</dbReference>
<keyword evidence="15" id="KW-0131">Cell cycle</keyword>
<keyword evidence="14" id="KW-0539">Nucleus</keyword>
<dbReference type="PANTHER" id="PTHR22984">
    <property type="entry name" value="SERINE/THREONINE-PROTEIN KINASE PIM"/>
    <property type="match status" value="1"/>
</dbReference>
<feature type="active site" description="Proton acceptor" evidence="20">
    <location>
        <position position="183"/>
    </location>
</feature>
<dbReference type="PROSITE" id="PS00107">
    <property type="entry name" value="PROTEIN_KINASE_ATP"/>
    <property type="match status" value="1"/>
</dbReference>
<dbReference type="InterPro" id="IPR011009">
    <property type="entry name" value="Kinase-like_dom_sf"/>
</dbReference>
<keyword evidence="7" id="KW-0808">Transferase</keyword>
<evidence type="ECO:0000256" key="8">
    <source>
        <dbReference type="ARBA" id="ARBA00022703"/>
    </source>
</evidence>
<keyword evidence="13" id="KW-0832">Ubl conjugation</keyword>
<evidence type="ECO:0000256" key="17">
    <source>
        <dbReference type="ARBA" id="ARBA00047040"/>
    </source>
</evidence>
<evidence type="ECO:0000256" key="7">
    <source>
        <dbReference type="ARBA" id="ARBA00022679"/>
    </source>
</evidence>
<comment type="catalytic activity">
    <reaction evidence="18">
        <text>L-threonyl-[protein] + ATP = O-phospho-L-threonyl-[protein] + ADP + H(+)</text>
        <dbReference type="Rhea" id="RHEA:46608"/>
        <dbReference type="Rhea" id="RHEA-COMP:11060"/>
        <dbReference type="Rhea" id="RHEA-COMP:11605"/>
        <dbReference type="ChEBI" id="CHEBI:15378"/>
        <dbReference type="ChEBI" id="CHEBI:30013"/>
        <dbReference type="ChEBI" id="CHEBI:30616"/>
        <dbReference type="ChEBI" id="CHEBI:61977"/>
        <dbReference type="ChEBI" id="CHEBI:456216"/>
        <dbReference type="EC" id="2.7.11.1"/>
    </reaction>
</comment>
<keyword evidence="8" id="KW-0053">Apoptosis</keyword>
<evidence type="ECO:0000256" key="20">
    <source>
        <dbReference type="PIRSR" id="PIRSR037993-1"/>
    </source>
</evidence>
<evidence type="ECO:0000256" key="6">
    <source>
        <dbReference type="ARBA" id="ARBA00022553"/>
    </source>
</evidence>
<dbReference type="PROSITE" id="PS50011">
    <property type="entry name" value="PROTEIN_KINASE_DOM"/>
    <property type="match status" value="1"/>
</dbReference>
<dbReference type="AlphaFoldDB" id="E4YCV3"/>
<feature type="region of interest" description="Disordered" evidence="24">
    <location>
        <begin position="1"/>
        <end position="32"/>
    </location>
</feature>
<dbReference type="InterPro" id="IPR017348">
    <property type="entry name" value="PIM1/2/3"/>
</dbReference>
<evidence type="ECO:0000256" key="1">
    <source>
        <dbReference type="ARBA" id="ARBA00001946"/>
    </source>
</evidence>
<keyword evidence="12" id="KW-0460">Magnesium</keyword>
<dbReference type="SUPFAM" id="SSF56112">
    <property type="entry name" value="Protein kinase-like (PK-like)"/>
    <property type="match status" value="1"/>
</dbReference>
<evidence type="ECO:0000256" key="21">
    <source>
        <dbReference type="PIRSR" id="PIRSR037993-2"/>
    </source>
</evidence>
<dbReference type="GO" id="GO:0005524">
    <property type="term" value="F:ATP binding"/>
    <property type="evidence" value="ECO:0007669"/>
    <property type="project" value="UniProtKB-UniRule"/>
</dbReference>
<keyword evidence="9 22" id="KW-0547">Nucleotide-binding</keyword>
<dbReference type="InterPro" id="IPR000719">
    <property type="entry name" value="Prot_kinase_dom"/>
</dbReference>
<evidence type="ECO:0000256" key="16">
    <source>
        <dbReference type="ARBA" id="ARBA00040653"/>
    </source>
</evidence>
<evidence type="ECO:0000256" key="19">
    <source>
        <dbReference type="ARBA" id="ARBA00048679"/>
    </source>
</evidence>
<name>E4YCV3_OIKDI</name>
<evidence type="ECO:0000256" key="2">
    <source>
        <dbReference type="ARBA" id="ARBA00004123"/>
    </source>
</evidence>
<protein>
    <recommendedName>
        <fullName evidence="16">Serine/threonine-protein kinase pim-1</fullName>
        <ecNumber evidence="4">2.7.11.1</ecNumber>
    </recommendedName>
</protein>
<dbReference type="EMBL" id="FN654411">
    <property type="protein sequence ID" value="CBY33370.1"/>
    <property type="molecule type" value="Genomic_DNA"/>
</dbReference>
<keyword evidence="11 21" id="KW-0067">ATP-binding</keyword>
<dbReference type="GO" id="GO:0005737">
    <property type="term" value="C:cytoplasm"/>
    <property type="evidence" value="ECO:0007669"/>
    <property type="project" value="TreeGrafter"/>
</dbReference>
<comment type="subunit">
    <text evidence="17">Interacts with RP9. Interacts with HSP90AA1, this interaction stabilizes PIM1 protein levels. Interacts (ubiquitinated form) with HSP70 and promotes its proteasomal degradation.</text>
</comment>
<keyword evidence="5 23" id="KW-0723">Serine/threonine-protein kinase</keyword>
<evidence type="ECO:0000259" key="25">
    <source>
        <dbReference type="PROSITE" id="PS50011"/>
    </source>
</evidence>
<dbReference type="GO" id="GO:0004674">
    <property type="term" value="F:protein serine/threonine kinase activity"/>
    <property type="evidence" value="ECO:0007669"/>
    <property type="project" value="UniProtKB-KW"/>
</dbReference>
<dbReference type="Gene3D" id="3.30.200.20">
    <property type="entry name" value="Phosphorylase Kinase, domain 1"/>
    <property type="match status" value="1"/>
</dbReference>
<dbReference type="InterPro" id="IPR017441">
    <property type="entry name" value="Protein_kinase_ATP_BS"/>
</dbReference>
<evidence type="ECO:0000256" key="14">
    <source>
        <dbReference type="ARBA" id="ARBA00023242"/>
    </source>
</evidence>
<comment type="cofactor">
    <cofactor evidence="1">
        <name>Mg(2+)</name>
        <dbReference type="ChEBI" id="CHEBI:18420"/>
    </cofactor>
</comment>
<accession>E4YCV3</accession>
<feature type="binding site" evidence="21">
    <location>
        <position position="137"/>
    </location>
    <ligand>
        <name>ATP</name>
        <dbReference type="ChEBI" id="CHEBI:30616"/>
    </ligand>
</feature>
<evidence type="ECO:0000256" key="9">
    <source>
        <dbReference type="ARBA" id="ARBA00022741"/>
    </source>
</evidence>
<evidence type="ECO:0000256" key="4">
    <source>
        <dbReference type="ARBA" id="ARBA00012513"/>
    </source>
</evidence>
<dbReference type="PIRSF" id="PIRSF037993">
    <property type="entry name" value="STPK_Pim-1"/>
    <property type="match status" value="1"/>
</dbReference>
<evidence type="ECO:0000256" key="13">
    <source>
        <dbReference type="ARBA" id="ARBA00022843"/>
    </source>
</evidence>
<dbReference type="InterPro" id="IPR008271">
    <property type="entry name" value="Ser/Thr_kinase_AS"/>
</dbReference>
<sequence>MRKIPPTSDSCSFYGRKSEQLGPGNSSTATSPKVLERKTIKLESRERAQEFKKLYEITGVVGVGGGGTVYGGVRRYDGLKVAIKQVPKQKVKRWGRVQGKMVPIEFELLDKVSDGHKGIVQMIDWYERKSSYVLVMERPERHIDLFDYLNQAGPIREPVVRDIFIQILESIIHCHNNGVLHRDIKDENILLSRKIDYDPKSPFEAKLIDFGCGTRLKDSCYTEFAGTPEFYPPEWFKERRYDGKRASVWSMGVLLYTMTQGEVPFPKERDIIRSELRFKTAVQVPRHIRDFIKWILNPKEEERPSFEEIMHHPWIKEGRERASSTGL</sequence>
<evidence type="ECO:0000256" key="15">
    <source>
        <dbReference type="ARBA" id="ARBA00023306"/>
    </source>
</evidence>
<reference evidence="26" key="1">
    <citation type="journal article" date="2010" name="Science">
        <title>Plasticity of animal genome architecture unmasked by rapid evolution of a pelagic tunicate.</title>
        <authorList>
            <person name="Denoeud F."/>
            <person name="Henriet S."/>
            <person name="Mungpakdee S."/>
            <person name="Aury J.M."/>
            <person name="Da Silva C."/>
            <person name="Brinkmann H."/>
            <person name="Mikhaleva J."/>
            <person name="Olsen L.C."/>
            <person name="Jubin C."/>
            <person name="Canestro C."/>
            <person name="Bouquet J.M."/>
            <person name="Danks G."/>
            <person name="Poulain J."/>
            <person name="Campsteijn C."/>
            <person name="Adamski M."/>
            <person name="Cross I."/>
            <person name="Yadetie F."/>
            <person name="Muffato M."/>
            <person name="Louis A."/>
            <person name="Butcher S."/>
            <person name="Tsagkogeorga G."/>
            <person name="Konrad A."/>
            <person name="Singh S."/>
            <person name="Jensen M.F."/>
            <person name="Cong E.H."/>
            <person name="Eikeseth-Otteraa H."/>
            <person name="Noel B."/>
            <person name="Anthouard V."/>
            <person name="Porcel B.M."/>
            <person name="Kachouri-Lafond R."/>
            <person name="Nishino A."/>
            <person name="Ugolini M."/>
            <person name="Chourrout P."/>
            <person name="Nishida H."/>
            <person name="Aasland R."/>
            <person name="Huzurbazar S."/>
            <person name="Westhof E."/>
            <person name="Delsuc F."/>
            <person name="Lehrach H."/>
            <person name="Reinhardt R."/>
            <person name="Weissenbach J."/>
            <person name="Roy S.W."/>
            <person name="Artiguenave F."/>
            <person name="Postlethwait J.H."/>
            <person name="Manak J.R."/>
            <person name="Thompson E.M."/>
            <person name="Jaillon O."/>
            <person name="Du Pasquier L."/>
            <person name="Boudinot P."/>
            <person name="Liberles D.A."/>
            <person name="Volff J.N."/>
            <person name="Philippe H."/>
            <person name="Lenhard B."/>
            <person name="Roest Crollius H."/>
            <person name="Wincker P."/>
            <person name="Chourrout D."/>
        </authorList>
    </citation>
    <scope>NUCLEOTIDE SEQUENCE [LARGE SCALE GENOMIC DNA]</scope>
</reference>
<dbReference type="Pfam" id="PF00069">
    <property type="entry name" value="Pkinase"/>
    <property type="match status" value="1"/>
</dbReference>
<evidence type="ECO:0000313" key="26">
    <source>
        <dbReference type="EMBL" id="CBY33370.1"/>
    </source>
</evidence>
<evidence type="ECO:0000256" key="24">
    <source>
        <dbReference type="SAM" id="MobiDB-lite"/>
    </source>
</evidence>
<feature type="domain" description="Protein kinase" evidence="25">
    <location>
        <begin position="55"/>
        <end position="315"/>
    </location>
</feature>
<dbReference type="InterPro" id="IPR051138">
    <property type="entry name" value="PIM_Ser/Thr_kinase"/>
</dbReference>
<keyword evidence="6" id="KW-0597">Phosphoprotein</keyword>
<comment type="catalytic activity">
    <reaction evidence="19">
        <text>L-seryl-[protein] + ATP = O-phospho-L-seryl-[protein] + ADP + H(+)</text>
        <dbReference type="Rhea" id="RHEA:17989"/>
        <dbReference type="Rhea" id="RHEA-COMP:9863"/>
        <dbReference type="Rhea" id="RHEA-COMP:11604"/>
        <dbReference type="ChEBI" id="CHEBI:15378"/>
        <dbReference type="ChEBI" id="CHEBI:29999"/>
        <dbReference type="ChEBI" id="CHEBI:30616"/>
        <dbReference type="ChEBI" id="CHEBI:83421"/>
        <dbReference type="ChEBI" id="CHEBI:456216"/>
        <dbReference type="EC" id="2.7.11.1"/>
    </reaction>
</comment>
<dbReference type="PROSITE" id="PS00108">
    <property type="entry name" value="PROTEIN_KINASE_ST"/>
    <property type="match status" value="1"/>
</dbReference>
<evidence type="ECO:0000256" key="11">
    <source>
        <dbReference type="ARBA" id="ARBA00022840"/>
    </source>
</evidence>
<evidence type="ECO:0000256" key="5">
    <source>
        <dbReference type="ARBA" id="ARBA00022527"/>
    </source>
</evidence>
<proteinExistence type="inferred from homology"/>
<organism evidence="26">
    <name type="scientific">Oikopleura dioica</name>
    <name type="common">Tunicate</name>
    <dbReference type="NCBI Taxonomy" id="34765"/>
    <lineage>
        <taxon>Eukaryota</taxon>
        <taxon>Metazoa</taxon>
        <taxon>Chordata</taxon>
        <taxon>Tunicata</taxon>
        <taxon>Appendicularia</taxon>
        <taxon>Copelata</taxon>
        <taxon>Oikopleuridae</taxon>
        <taxon>Oikopleura</taxon>
    </lineage>
</organism>
<dbReference type="PANTHER" id="PTHR22984:SF29">
    <property type="entry name" value="SERINE_THREONINE-PROTEIN KINASE PIM-1"/>
    <property type="match status" value="1"/>
</dbReference>
<dbReference type="Proteomes" id="UP000011014">
    <property type="component" value="Unassembled WGS sequence"/>
</dbReference>
<evidence type="ECO:0000256" key="18">
    <source>
        <dbReference type="ARBA" id="ARBA00047899"/>
    </source>
</evidence>
<keyword evidence="10" id="KW-0418">Kinase</keyword>
<feature type="binding site" evidence="21">
    <location>
        <position position="144"/>
    </location>
    <ligand>
        <name>ATP</name>
        <dbReference type="ChEBI" id="CHEBI:30616"/>
    </ligand>
</feature>
<feature type="binding site" evidence="21 22">
    <location>
        <position position="84"/>
    </location>
    <ligand>
        <name>ATP</name>
        <dbReference type="ChEBI" id="CHEBI:30616"/>
    </ligand>
</feature>
<dbReference type="EC" id="2.7.11.1" evidence="4"/>
<evidence type="ECO:0000256" key="12">
    <source>
        <dbReference type="ARBA" id="ARBA00022842"/>
    </source>
</evidence>
<evidence type="ECO:0000256" key="3">
    <source>
        <dbReference type="ARBA" id="ARBA00005505"/>
    </source>
</evidence>
<gene>
    <name evidence="26" type="ORF">GSOID_T00021274001</name>
</gene>
<dbReference type="SMART" id="SM00220">
    <property type="entry name" value="S_TKc"/>
    <property type="match status" value="1"/>
</dbReference>
<dbReference type="GO" id="GO:0005634">
    <property type="term" value="C:nucleus"/>
    <property type="evidence" value="ECO:0007669"/>
    <property type="project" value="UniProtKB-SubCell"/>
</dbReference>
<dbReference type="GO" id="GO:0043066">
    <property type="term" value="P:negative regulation of apoptotic process"/>
    <property type="evidence" value="ECO:0007669"/>
    <property type="project" value="InterPro"/>
</dbReference>
<comment type="similarity">
    <text evidence="3">Belongs to the protein kinase superfamily. CAMK Ser/Thr protein kinase family. PIM subfamily.</text>
</comment>
<dbReference type="Gene3D" id="1.10.510.10">
    <property type="entry name" value="Transferase(Phosphotransferase) domain 1"/>
    <property type="match status" value="1"/>
</dbReference>
<comment type="subcellular location">
    <subcellularLocation>
        <location evidence="2">Nucleus</location>
    </subcellularLocation>
</comment>